<feature type="region of interest" description="Disordered" evidence="4">
    <location>
        <begin position="1"/>
        <end position="38"/>
    </location>
</feature>
<dbReference type="Proteomes" id="UP000734854">
    <property type="component" value="Unassembled WGS sequence"/>
</dbReference>
<proteinExistence type="inferred from homology"/>
<dbReference type="InterPro" id="IPR005202">
    <property type="entry name" value="TF_GRAS"/>
</dbReference>
<keyword evidence="2" id="KW-0804">Transcription</keyword>
<feature type="compositionally biased region" description="Low complexity" evidence="4">
    <location>
        <begin position="17"/>
        <end position="32"/>
    </location>
</feature>
<evidence type="ECO:0000256" key="1">
    <source>
        <dbReference type="ARBA" id="ARBA00023015"/>
    </source>
</evidence>
<protein>
    <submittedName>
        <fullName evidence="5">Uncharacterized protein</fullName>
    </submittedName>
</protein>
<dbReference type="Pfam" id="PF03514">
    <property type="entry name" value="GRAS"/>
    <property type="match status" value="1"/>
</dbReference>
<comment type="similarity">
    <text evidence="3">Belongs to the GRAS family.</text>
</comment>
<keyword evidence="6" id="KW-1185">Reference proteome</keyword>
<comment type="caution">
    <text evidence="5">The sequence shown here is derived from an EMBL/GenBank/DDBJ whole genome shotgun (WGS) entry which is preliminary data.</text>
</comment>
<name>A0A8J5GL40_ZINOF</name>
<accession>A0A8J5GL40</accession>
<organism evidence="5 6">
    <name type="scientific">Zingiber officinale</name>
    <name type="common">Ginger</name>
    <name type="synonym">Amomum zingiber</name>
    <dbReference type="NCBI Taxonomy" id="94328"/>
    <lineage>
        <taxon>Eukaryota</taxon>
        <taxon>Viridiplantae</taxon>
        <taxon>Streptophyta</taxon>
        <taxon>Embryophyta</taxon>
        <taxon>Tracheophyta</taxon>
        <taxon>Spermatophyta</taxon>
        <taxon>Magnoliopsida</taxon>
        <taxon>Liliopsida</taxon>
        <taxon>Zingiberales</taxon>
        <taxon>Zingiberaceae</taxon>
        <taxon>Zingiber</taxon>
    </lineage>
</organism>
<evidence type="ECO:0000256" key="3">
    <source>
        <dbReference type="PROSITE-ProRule" id="PRU01191"/>
    </source>
</evidence>
<sequence length="109" mass="12153">MQPILERRQRRSTLNVATSPNASTSSNTATSPNAPPPITFARQLDLDPLLSVEPAKPWAADLLRHCARAFADKDSSNLHRLLWMLNELASPYGDCEQRLAYAFLQALFC</sequence>
<dbReference type="AlphaFoldDB" id="A0A8J5GL40"/>
<gene>
    <name evidence="5" type="ORF">ZIOFF_028296</name>
</gene>
<evidence type="ECO:0000313" key="6">
    <source>
        <dbReference type="Proteomes" id="UP000734854"/>
    </source>
</evidence>
<evidence type="ECO:0000256" key="2">
    <source>
        <dbReference type="ARBA" id="ARBA00023163"/>
    </source>
</evidence>
<evidence type="ECO:0000256" key="4">
    <source>
        <dbReference type="SAM" id="MobiDB-lite"/>
    </source>
</evidence>
<reference evidence="5 6" key="1">
    <citation type="submission" date="2020-08" db="EMBL/GenBank/DDBJ databases">
        <title>Plant Genome Project.</title>
        <authorList>
            <person name="Zhang R.-G."/>
        </authorList>
    </citation>
    <scope>NUCLEOTIDE SEQUENCE [LARGE SCALE GENOMIC DNA]</scope>
    <source>
        <tissue evidence="5">Rhizome</tissue>
    </source>
</reference>
<evidence type="ECO:0000313" key="5">
    <source>
        <dbReference type="EMBL" id="KAG6510287.1"/>
    </source>
</evidence>
<keyword evidence="1" id="KW-0805">Transcription regulation</keyword>
<dbReference type="PROSITE" id="PS50985">
    <property type="entry name" value="GRAS"/>
    <property type="match status" value="1"/>
</dbReference>
<comment type="caution">
    <text evidence="3">Lacks conserved residue(s) required for the propagation of feature annotation.</text>
</comment>
<dbReference type="EMBL" id="JACMSC010000008">
    <property type="protein sequence ID" value="KAG6510287.1"/>
    <property type="molecule type" value="Genomic_DNA"/>
</dbReference>